<proteinExistence type="predicted"/>
<feature type="transmembrane region" description="Helical" evidence="6">
    <location>
        <begin position="509"/>
        <end position="531"/>
    </location>
</feature>
<feature type="region of interest" description="Disordered" evidence="5">
    <location>
        <begin position="354"/>
        <end position="373"/>
    </location>
</feature>
<dbReference type="Gene3D" id="1.10.3730.20">
    <property type="match status" value="1"/>
</dbReference>
<comment type="subcellular location">
    <subcellularLocation>
        <location evidence="1">Membrane</location>
        <topology evidence="1">Multi-pass membrane protein</topology>
    </subcellularLocation>
</comment>
<feature type="transmembrane region" description="Helical" evidence="6">
    <location>
        <begin position="281"/>
        <end position="299"/>
    </location>
</feature>
<gene>
    <name evidence="7" type="ORF">LPJ64_004600</name>
</gene>
<feature type="transmembrane region" description="Helical" evidence="6">
    <location>
        <begin position="693"/>
        <end position="713"/>
    </location>
</feature>
<organism evidence="7 8">
    <name type="scientific">Coemansia asiatica</name>
    <dbReference type="NCBI Taxonomy" id="1052880"/>
    <lineage>
        <taxon>Eukaryota</taxon>
        <taxon>Fungi</taxon>
        <taxon>Fungi incertae sedis</taxon>
        <taxon>Zoopagomycota</taxon>
        <taxon>Kickxellomycotina</taxon>
        <taxon>Kickxellomycetes</taxon>
        <taxon>Kickxellales</taxon>
        <taxon>Kickxellaceae</taxon>
        <taxon>Coemansia</taxon>
    </lineage>
</organism>
<evidence type="ECO:0000256" key="3">
    <source>
        <dbReference type="ARBA" id="ARBA00022989"/>
    </source>
</evidence>
<feature type="compositionally biased region" description="Low complexity" evidence="5">
    <location>
        <begin position="9"/>
        <end position="28"/>
    </location>
</feature>
<keyword evidence="4 6" id="KW-0472">Membrane</keyword>
<dbReference type="Pfam" id="PF05653">
    <property type="entry name" value="Mg_trans_NIPA"/>
    <property type="match status" value="2"/>
</dbReference>
<dbReference type="PANTHER" id="PTHR12570:SF9">
    <property type="entry name" value="MAGNESIUM TRANSPORTER NIPA8-RELATED"/>
    <property type="match status" value="1"/>
</dbReference>
<dbReference type="GO" id="GO:0016020">
    <property type="term" value="C:membrane"/>
    <property type="evidence" value="ECO:0007669"/>
    <property type="project" value="UniProtKB-SubCell"/>
</dbReference>
<dbReference type="GO" id="GO:0015095">
    <property type="term" value="F:magnesium ion transmembrane transporter activity"/>
    <property type="evidence" value="ECO:0007669"/>
    <property type="project" value="InterPro"/>
</dbReference>
<reference evidence="7" key="1">
    <citation type="submission" date="2022-07" db="EMBL/GenBank/DDBJ databases">
        <title>Phylogenomic reconstructions and comparative analyses of Kickxellomycotina fungi.</title>
        <authorList>
            <person name="Reynolds N.K."/>
            <person name="Stajich J.E."/>
            <person name="Barry K."/>
            <person name="Grigoriev I.V."/>
            <person name="Crous P."/>
            <person name="Smith M.E."/>
        </authorList>
    </citation>
    <scope>NUCLEOTIDE SEQUENCE</scope>
    <source>
        <strain evidence="7">NBRC 105413</strain>
    </source>
</reference>
<keyword evidence="2 6" id="KW-0812">Transmembrane</keyword>
<feature type="transmembrane region" description="Helical" evidence="6">
    <location>
        <begin position="652"/>
        <end position="673"/>
    </location>
</feature>
<evidence type="ECO:0000313" key="8">
    <source>
        <dbReference type="Proteomes" id="UP001145021"/>
    </source>
</evidence>
<sequence length="781" mass="84478">MRRGVDVNSSVASAYKGSNSSSSSSGRVYRSENIKRSKIEPDISGQSCSSDAQCVSFRHGDILKAQDAYKISASGHKARLGEYACIDGTCRYVVKAGELCSSAFDCAAYQLSRRWSTPSSSSTNASTSGTTSSTKNKRDLDALNAKDITDDDASQWCAPRFCTLEFTCGGAWTLPGAPISGPPGVDADKQVTNGTVSCCRGFLANAQCGLYSGAVDTCDNGFTCATSRNAEASTVRGRSELTSSHNMIVDLRQGVVDNSASHLDDGTPIGKCVSQEPHQQVWIGVLLVLIGGATLNIGLNLQKYAFRKREEKTQADAALQSSIDREKANALAQSPSAPSGIYFYSSEAVHSQSRGHDSRRCVQSDSAETTNEAGQVNENLSFSLAPAAAASDVFPLSAPSNVKRTGTGGTLLEESHMLVPLSVRNNSRMSNCGGNSANGIMEIADTTSRNRISLSAMDNVRLSYCSNQQLAQKPQTQDDQSEAKRQMWKTRLRQKIALRKNPNTPFSSPVWAVGLVIFILGNVVNFVALQFAPQSLVAPLGAVSLVTNVIVAPLLNNEKISMFDVGGIVLIIAGCVVVVVFSGIVQQNYRLCVLIQLLKSKPTVLYLCLIFGAIIAIYVFLWTVERGSARHPLMILDPYVRPIRPTSRYVKYGLPLAYASLGSFMATLTTLFAKSLVNLLSVSLFDHDNQFNHFISWVILLVTAFTAASQVYWINQGLLRYDALLQVPVFYVVWTVFDIIGGGVYFNEFKFFTTVKYVLFAIGVAVIFSGVGLLSHRMRGN</sequence>
<protein>
    <recommendedName>
        <fullName evidence="9">Magnesium transporter</fullName>
    </recommendedName>
</protein>
<feature type="region of interest" description="Disordered" evidence="5">
    <location>
        <begin position="1"/>
        <end position="31"/>
    </location>
</feature>
<accession>A0A9W8CIF3</accession>
<evidence type="ECO:0000256" key="4">
    <source>
        <dbReference type="ARBA" id="ARBA00023136"/>
    </source>
</evidence>
<evidence type="ECO:0000313" key="7">
    <source>
        <dbReference type="EMBL" id="KAJ1643648.1"/>
    </source>
</evidence>
<dbReference type="InterPro" id="IPR008521">
    <property type="entry name" value="Mg_trans_NIPA"/>
</dbReference>
<dbReference type="AlphaFoldDB" id="A0A9W8CIF3"/>
<feature type="transmembrane region" description="Helical" evidence="6">
    <location>
        <begin position="757"/>
        <end position="775"/>
    </location>
</feature>
<feature type="transmembrane region" description="Helical" evidence="6">
    <location>
        <begin position="537"/>
        <end position="555"/>
    </location>
</feature>
<dbReference type="InterPro" id="IPR037185">
    <property type="entry name" value="EmrE-like"/>
</dbReference>
<feature type="transmembrane region" description="Helical" evidence="6">
    <location>
        <begin position="725"/>
        <end position="745"/>
    </location>
</feature>
<evidence type="ECO:0000256" key="2">
    <source>
        <dbReference type="ARBA" id="ARBA00022692"/>
    </source>
</evidence>
<comment type="caution">
    <text evidence="7">The sequence shown here is derived from an EMBL/GenBank/DDBJ whole genome shotgun (WGS) entry which is preliminary data.</text>
</comment>
<dbReference type="SUPFAM" id="SSF103481">
    <property type="entry name" value="Multidrug resistance efflux transporter EmrE"/>
    <property type="match status" value="1"/>
</dbReference>
<feature type="transmembrane region" description="Helical" evidence="6">
    <location>
        <begin position="562"/>
        <end position="584"/>
    </location>
</feature>
<feature type="compositionally biased region" description="Low complexity" evidence="5">
    <location>
        <begin position="116"/>
        <end position="134"/>
    </location>
</feature>
<evidence type="ECO:0000256" key="1">
    <source>
        <dbReference type="ARBA" id="ARBA00004141"/>
    </source>
</evidence>
<evidence type="ECO:0008006" key="9">
    <source>
        <dbReference type="Google" id="ProtNLM"/>
    </source>
</evidence>
<keyword evidence="8" id="KW-1185">Reference proteome</keyword>
<dbReference type="Proteomes" id="UP001145021">
    <property type="component" value="Unassembled WGS sequence"/>
</dbReference>
<feature type="transmembrane region" description="Helical" evidence="6">
    <location>
        <begin position="604"/>
        <end position="624"/>
    </location>
</feature>
<feature type="region of interest" description="Disordered" evidence="5">
    <location>
        <begin position="116"/>
        <end position="136"/>
    </location>
</feature>
<dbReference type="PANTHER" id="PTHR12570">
    <property type="match status" value="1"/>
</dbReference>
<evidence type="ECO:0000256" key="5">
    <source>
        <dbReference type="SAM" id="MobiDB-lite"/>
    </source>
</evidence>
<name>A0A9W8CIF3_9FUNG</name>
<feature type="compositionally biased region" description="Polar residues" evidence="5">
    <location>
        <begin position="363"/>
        <end position="373"/>
    </location>
</feature>
<dbReference type="EMBL" id="JANBOH010000234">
    <property type="protein sequence ID" value="KAJ1643648.1"/>
    <property type="molecule type" value="Genomic_DNA"/>
</dbReference>
<evidence type="ECO:0000256" key="6">
    <source>
        <dbReference type="SAM" id="Phobius"/>
    </source>
</evidence>
<keyword evidence="3 6" id="KW-1133">Transmembrane helix</keyword>